<dbReference type="SUPFAM" id="SSF46785">
    <property type="entry name" value="Winged helix' DNA-binding domain"/>
    <property type="match status" value="1"/>
</dbReference>
<dbReference type="InterPro" id="IPR036390">
    <property type="entry name" value="WH_DNA-bd_sf"/>
</dbReference>
<dbReference type="Proteomes" id="UP001161247">
    <property type="component" value="Chromosome 1"/>
</dbReference>
<keyword evidence="6" id="KW-0238">DNA-binding</keyword>
<keyword evidence="9" id="KW-0539">Nucleus</keyword>
<dbReference type="PANTHER" id="PTHR10015">
    <property type="entry name" value="HEAT SHOCK TRANSCRIPTION FACTOR"/>
    <property type="match status" value="1"/>
</dbReference>
<evidence type="ECO:0000256" key="6">
    <source>
        <dbReference type="ARBA" id="ARBA00023125"/>
    </source>
</evidence>
<feature type="region of interest" description="Disordered" evidence="14">
    <location>
        <begin position="379"/>
        <end position="401"/>
    </location>
</feature>
<dbReference type="GO" id="GO:0000978">
    <property type="term" value="F:RNA polymerase II cis-regulatory region sequence-specific DNA binding"/>
    <property type="evidence" value="ECO:0007669"/>
    <property type="project" value="TreeGrafter"/>
</dbReference>
<dbReference type="PRINTS" id="PR00056">
    <property type="entry name" value="HSFDOMAIN"/>
</dbReference>
<evidence type="ECO:0000256" key="2">
    <source>
        <dbReference type="ARBA" id="ARBA00006403"/>
    </source>
</evidence>
<dbReference type="GO" id="GO:0003700">
    <property type="term" value="F:DNA-binding transcription factor activity"/>
    <property type="evidence" value="ECO:0007669"/>
    <property type="project" value="InterPro"/>
</dbReference>
<dbReference type="EMBL" id="OX459118">
    <property type="protein sequence ID" value="CAI9089116.1"/>
    <property type="molecule type" value="Genomic_DNA"/>
</dbReference>
<dbReference type="GO" id="GO:0006357">
    <property type="term" value="P:regulation of transcription by RNA polymerase II"/>
    <property type="evidence" value="ECO:0007669"/>
    <property type="project" value="TreeGrafter"/>
</dbReference>
<proteinExistence type="inferred from homology"/>
<keyword evidence="8" id="KW-0804">Transcription</keyword>
<accession>A0AAV1C0S3</accession>
<dbReference type="GO" id="GO:0005634">
    <property type="term" value="C:nucleus"/>
    <property type="evidence" value="ECO:0007669"/>
    <property type="project" value="UniProtKB-SubCell"/>
</dbReference>
<dbReference type="AlphaFoldDB" id="A0AAV1C0S3"/>
<dbReference type="Gene3D" id="1.10.10.10">
    <property type="entry name" value="Winged helix-like DNA-binding domain superfamily/Winged helix DNA-binding domain"/>
    <property type="match status" value="1"/>
</dbReference>
<keyword evidence="17" id="KW-1185">Reference proteome</keyword>
<dbReference type="InterPro" id="IPR036388">
    <property type="entry name" value="WH-like_DNA-bd_sf"/>
</dbReference>
<evidence type="ECO:0000313" key="17">
    <source>
        <dbReference type="Proteomes" id="UP001161247"/>
    </source>
</evidence>
<keyword evidence="13" id="KW-0175">Coiled coil</keyword>
<keyword evidence="4" id="KW-0805">Transcription regulation</keyword>
<evidence type="ECO:0000256" key="13">
    <source>
        <dbReference type="SAM" id="Coils"/>
    </source>
</evidence>
<feature type="domain" description="HSF-type DNA-binding" evidence="15">
    <location>
        <begin position="53"/>
        <end position="77"/>
    </location>
</feature>
<dbReference type="InterPro" id="IPR000232">
    <property type="entry name" value="HSF_DNA-bd"/>
</dbReference>
<comment type="function">
    <text evidence="10">DNA-binding protein that specifically binds heat shock promoter elements (HSE) and activates transcription.</text>
</comment>
<evidence type="ECO:0000256" key="1">
    <source>
        <dbReference type="ARBA" id="ARBA00004123"/>
    </source>
</evidence>
<feature type="compositionally biased region" description="Polar residues" evidence="14">
    <location>
        <begin position="280"/>
        <end position="302"/>
    </location>
</feature>
<evidence type="ECO:0000256" key="5">
    <source>
        <dbReference type="ARBA" id="ARBA00023016"/>
    </source>
</evidence>
<protein>
    <recommendedName>
        <fullName evidence="11">Heat stress transcription factor</fullName>
    </recommendedName>
</protein>
<reference evidence="16" key="1">
    <citation type="submission" date="2023-03" db="EMBL/GenBank/DDBJ databases">
        <authorList>
            <person name="Julca I."/>
        </authorList>
    </citation>
    <scope>NUCLEOTIDE SEQUENCE</scope>
</reference>
<feature type="compositionally biased region" description="Basic and acidic residues" evidence="14">
    <location>
        <begin position="389"/>
        <end position="401"/>
    </location>
</feature>
<evidence type="ECO:0000256" key="12">
    <source>
        <dbReference type="RuleBase" id="RU004020"/>
    </source>
</evidence>
<keyword evidence="7" id="KW-0010">Activator</keyword>
<keyword evidence="3" id="KW-0597">Phosphoprotein</keyword>
<dbReference type="SMART" id="SM00415">
    <property type="entry name" value="HSF"/>
    <property type="match status" value="1"/>
</dbReference>
<comment type="subcellular location">
    <subcellularLocation>
        <location evidence="1">Nucleus</location>
    </subcellularLocation>
</comment>
<comment type="similarity">
    <text evidence="2 12">Belongs to the HSF family.</text>
</comment>
<dbReference type="PANTHER" id="PTHR10015:SF445">
    <property type="entry name" value="HEAT STRESS TRANSCRIPTION FACTOR A-4B-LIKE"/>
    <property type="match status" value="1"/>
</dbReference>
<evidence type="ECO:0000259" key="15">
    <source>
        <dbReference type="PROSITE" id="PS00434"/>
    </source>
</evidence>
<feature type="compositionally biased region" description="Polar residues" evidence="14">
    <location>
        <begin position="379"/>
        <end position="388"/>
    </location>
</feature>
<evidence type="ECO:0000256" key="14">
    <source>
        <dbReference type="SAM" id="MobiDB-lite"/>
    </source>
</evidence>
<evidence type="ECO:0000256" key="10">
    <source>
        <dbReference type="ARBA" id="ARBA00055747"/>
    </source>
</evidence>
<feature type="coiled-coil region" evidence="13">
    <location>
        <begin position="117"/>
        <end position="165"/>
    </location>
</feature>
<organism evidence="16 17">
    <name type="scientific">Oldenlandia corymbosa var. corymbosa</name>
    <dbReference type="NCBI Taxonomy" id="529605"/>
    <lineage>
        <taxon>Eukaryota</taxon>
        <taxon>Viridiplantae</taxon>
        <taxon>Streptophyta</taxon>
        <taxon>Embryophyta</taxon>
        <taxon>Tracheophyta</taxon>
        <taxon>Spermatophyta</taxon>
        <taxon>Magnoliopsida</taxon>
        <taxon>eudicotyledons</taxon>
        <taxon>Gunneridae</taxon>
        <taxon>Pentapetalae</taxon>
        <taxon>asterids</taxon>
        <taxon>lamiids</taxon>
        <taxon>Gentianales</taxon>
        <taxon>Rubiaceae</taxon>
        <taxon>Rubioideae</taxon>
        <taxon>Spermacoceae</taxon>
        <taxon>Hedyotis-Oldenlandia complex</taxon>
        <taxon>Oldenlandia</taxon>
    </lineage>
</organism>
<gene>
    <name evidence="16" type="ORF">OLC1_LOCUS1524</name>
</gene>
<evidence type="ECO:0000256" key="4">
    <source>
        <dbReference type="ARBA" id="ARBA00023015"/>
    </source>
</evidence>
<evidence type="ECO:0000313" key="16">
    <source>
        <dbReference type="EMBL" id="CAI9089116.1"/>
    </source>
</evidence>
<dbReference type="FunFam" id="1.10.10.10:FF:000057">
    <property type="entry name" value="Heat shock transcription factor 1"/>
    <property type="match status" value="1"/>
</dbReference>
<keyword evidence="5" id="KW-0346">Stress response</keyword>
<sequence>MDGSNGGSNAPAPFLTKTYEMVDDPMTNSIVSWNHTGHSFIVWNPPEFARDLLPKYFKHNNFSSFIRQLNTYGFRKIDPDQWEFANEEFIRGHRHLLKNIYRRKPIHSHSAQGNAAVSLSDTERKEFEEEIEKLKREKNMLESELERHKLENKEYQIEFNSLGERVKNIDDRQRQLLAFLAQLLQKPGFVSDFVQQSEMHSKKRRLLVSNYLYDEAHMIQSPAVVAEPNPSSSLPVVNAELVEKLDSSVNFWEKFLYGIYQSSAEELFGFPQPSSVTVTALDSSSGDSDVNIQPCSSNSLRRSPSGEILSPQDMAVSPDHIQSATPSTLNLDWRPKSSGAVVSTSSVDVPETVTSKDRASALAPNAANDGFWQQFLTESPGASATPEVQSERNNPDARKSDSMFADHHRFWWNTNNVQNLTEQMGHLTPTEKT</sequence>
<dbReference type="PROSITE" id="PS00434">
    <property type="entry name" value="HSF_DOMAIN"/>
    <property type="match status" value="1"/>
</dbReference>
<dbReference type="Pfam" id="PF00447">
    <property type="entry name" value="HSF_DNA-bind"/>
    <property type="match status" value="1"/>
</dbReference>
<name>A0AAV1C0S3_OLDCO</name>
<evidence type="ECO:0000256" key="11">
    <source>
        <dbReference type="ARBA" id="ARBA00081483"/>
    </source>
</evidence>
<evidence type="ECO:0000256" key="3">
    <source>
        <dbReference type="ARBA" id="ARBA00022553"/>
    </source>
</evidence>
<dbReference type="GO" id="GO:0034605">
    <property type="term" value="P:cellular response to heat"/>
    <property type="evidence" value="ECO:0007669"/>
    <property type="project" value="TreeGrafter"/>
</dbReference>
<evidence type="ECO:0000256" key="7">
    <source>
        <dbReference type="ARBA" id="ARBA00023159"/>
    </source>
</evidence>
<feature type="region of interest" description="Disordered" evidence="14">
    <location>
        <begin position="280"/>
        <end position="312"/>
    </location>
</feature>
<evidence type="ECO:0000256" key="8">
    <source>
        <dbReference type="ARBA" id="ARBA00023163"/>
    </source>
</evidence>
<evidence type="ECO:0000256" key="9">
    <source>
        <dbReference type="ARBA" id="ARBA00023242"/>
    </source>
</evidence>